<dbReference type="EMBL" id="OZ034815">
    <property type="protein sequence ID" value="CAL1366431.1"/>
    <property type="molecule type" value="Genomic_DNA"/>
</dbReference>
<dbReference type="GO" id="GO:0016705">
    <property type="term" value="F:oxidoreductase activity, acting on paired donors, with incorporation or reduction of molecular oxygen"/>
    <property type="evidence" value="ECO:0007669"/>
    <property type="project" value="InterPro"/>
</dbReference>
<dbReference type="PANTHER" id="PTHR47947">
    <property type="entry name" value="CYTOCHROME P450 82C3-RELATED"/>
    <property type="match status" value="1"/>
</dbReference>
<dbReference type="PRINTS" id="PR00385">
    <property type="entry name" value="P450"/>
</dbReference>
<evidence type="ECO:0000256" key="8">
    <source>
        <dbReference type="ARBA" id="ARBA00023004"/>
    </source>
</evidence>
<dbReference type="PROSITE" id="PS00086">
    <property type="entry name" value="CYTOCHROME_P450"/>
    <property type="match status" value="1"/>
</dbReference>
<evidence type="ECO:0008006" key="16">
    <source>
        <dbReference type="Google" id="ProtNLM"/>
    </source>
</evidence>
<evidence type="ECO:0000256" key="7">
    <source>
        <dbReference type="ARBA" id="ARBA00023002"/>
    </source>
</evidence>
<feature type="region of interest" description="Disordered" evidence="13">
    <location>
        <begin position="225"/>
        <end position="251"/>
    </location>
</feature>
<comment type="similarity">
    <text evidence="12">Belongs to the cytochrome P450 family.</text>
</comment>
<keyword evidence="9 12" id="KW-0503">Monooxygenase</keyword>
<dbReference type="SUPFAM" id="SSF48264">
    <property type="entry name" value="Cytochrome P450"/>
    <property type="match status" value="1"/>
</dbReference>
<dbReference type="InterPro" id="IPR017972">
    <property type="entry name" value="Cyt_P450_CS"/>
</dbReference>
<dbReference type="GO" id="GO:0005506">
    <property type="term" value="F:iron ion binding"/>
    <property type="evidence" value="ECO:0007669"/>
    <property type="project" value="InterPro"/>
</dbReference>
<dbReference type="Proteomes" id="UP001497516">
    <property type="component" value="Chromosome 2"/>
</dbReference>
<keyword evidence="5 11" id="KW-0479">Metal-binding</keyword>
<dbReference type="GO" id="GO:0020037">
    <property type="term" value="F:heme binding"/>
    <property type="evidence" value="ECO:0007669"/>
    <property type="project" value="InterPro"/>
</dbReference>
<dbReference type="InterPro" id="IPR001128">
    <property type="entry name" value="Cyt_P450"/>
</dbReference>
<evidence type="ECO:0000256" key="13">
    <source>
        <dbReference type="SAM" id="MobiDB-lite"/>
    </source>
</evidence>
<keyword evidence="7 12" id="KW-0560">Oxidoreductase</keyword>
<evidence type="ECO:0000256" key="5">
    <source>
        <dbReference type="ARBA" id="ARBA00022723"/>
    </source>
</evidence>
<comment type="subcellular location">
    <subcellularLocation>
        <location evidence="2">Membrane</location>
    </subcellularLocation>
</comment>
<dbReference type="PANTHER" id="PTHR47947:SF26">
    <property type="entry name" value="CYTOCHROME P450"/>
    <property type="match status" value="1"/>
</dbReference>
<dbReference type="Pfam" id="PF00067">
    <property type="entry name" value="p450"/>
    <property type="match status" value="1"/>
</dbReference>
<evidence type="ECO:0000256" key="4">
    <source>
        <dbReference type="ARBA" id="ARBA00022692"/>
    </source>
</evidence>
<evidence type="ECO:0000256" key="1">
    <source>
        <dbReference type="ARBA" id="ARBA00001971"/>
    </source>
</evidence>
<dbReference type="InterPro" id="IPR036396">
    <property type="entry name" value="Cyt_P450_sf"/>
</dbReference>
<evidence type="ECO:0000256" key="9">
    <source>
        <dbReference type="ARBA" id="ARBA00023033"/>
    </source>
</evidence>
<dbReference type="GO" id="GO:0016020">
    <property type="term" value="C:membrane"/>
    <property type="evidence" value="ECO:0007669"/>
    <property type="project" value="UniProtKB-SubCell"/>
</dbReference>
<feature type="binding site" description="axial binding residue" evidence="11">
    <location>
        <position position="256"/>
    </location>
    <ligand>
        <name>heme</name>
        <dbReference type="ChEBI" id="CHEBI:30413"/>
    </ligand>
    <ligandPart>
        <name>Fe</name>
        <dbReference type="ChEBI" id="CHEBI:18248"/>
    </ligandPart>
</feature>
<keyword evidence="15" id="KW-1185">Reference proteome</keyword>
<evidence type="ECO:0000313" key="14">
    <source>
        <dbReference type="EMBL" id="CAL1366431.1"/>
    </source>
</evidence>
<comment type="cofactor">
    <cofactor evidence="1 11">
        <name>heme</name>
        <dbReference type="ChEBI" id="CHEBI:30413"/>
    </cofactor>
</comment>
<evidence type="ECO:0000256" key="10">
    <source>
        <dbReference type="ARBA" id="ARBA00023136"/>
    </source>
</evidence>
<dbReference type="InterPro" id="IPR050651">
    <property type="entry name" value="Plant_Cytochrome_P450_Monoox"/>
</dbReference>
<evidence type="ECO:0000256" key="6">
    <source>
        <dbReference type="ARBA" id="ARBA00022989"/>
    </source>
</evidence>
<dbReference type="PRINTS" id="PR00463">
    <property type="entry name" value="EP450I"/>
</dbReference>
<proteinExistence type="inferred from homology"/>
<dbReference type="AlphaFoldDB" id="A0AAV2D471"/>
<evidence type="ECO:0000256" key="3">
    <source>
        <dbReference type="ARBA" id="ARBA00022617"/>
    </source>
</evidence>
<dbReference type="Gene3D" id="1.10.630.10">
    <property type="entry name" value="Cytochrome P450"/>
    <property type="match status" value="1"/>
</dbReference>
<evidence type="ECO:0000256" key="12">
    <source>
        <dbReference type="RuleBase" id="RU000461"/>
    </source>
</evidence>
<protein>
    <recommendedName>
        <fullName evidence="16">Cytochrome P450</fullName>
    </recommendedName>
</protein>
<name>A0AAV2D471_9ROSI</name>
<sequence>MFNIMMTMIAGKSYDGPAPGGQEQFKEMMVEVLACAGASSNADFLPVLNWLDGGRYERKLAGLSKRLDGLMQRLIDESRFSNNNGGDTTMVDHLLSLQQSQPEYYSDKIIKGLLPILTLEWAMSNLLNHPEILKKARDEIDTQVGEGRMVEELDLPKLQYLQNTISETLRLYPPRPLLIPRTSSRDFTLGGYHVPRNTMLLVNAWAIHRDPQVWDDATSFKPERFEISGDGEAEAGDRSSSRRPKPIPFGIGRRACPGEGLARRLVGLTLASLIQCFEWKKVVEEEDIDMAEGPGITMPKLIPLQLNCKPHRMVSDMVIA</sequence>
<organism evidence="14 15">
    <name type="scientific">Linum trigynum</name>
    <dbReference type="NCBI Taxonomy" id="586398"/>
    <lineage>
        <taxon>Eukaryota</taxon>
        <taxon>Viridiplantae</taxon>
        <taxon>Streptophyta</taxon>
        <taxon>Embryophyta</taxon>
        <taxon>Tracheophyta</taxon>
        <taxon>Spermatophyta</taxon>
        <taxon>Magnoliopsida</taxon>
        <taxon>eudicotyledons</taxon>
        <taxon>Gunneridae</taxon>
        <taxon>Pentapetalae</taxon>
        <taxon>rosids</taxon>
        <taxon>fabids</taxon>
        <taxon>Malpighiales</taxon>
        <taxon>Linaceae</taxon>
        <taxon>Linum</taxon>
    </lineage>
</organism>
<evidence type="ECO:0000256" key="2">
    <source>
        <dbReference type="ARBA" id="ARBA00004370"/>
    </source>
</evidence>
<keyword evidence="6" id="KW-1133">Transmembrane helix</keyword>
<keyword evidence="4" id="KW-0812">Transmembrane</keyword>
<dbReference type="GO" id="GO:0004497">
    <property type="term" value="F:monooxygenase activity"/>
    <property type="evidence" value="ECO:0007669"/>
    <property type="project" value="UniProtKB-KW"/>
</dbReference>
<evidence type="ECO:0000256" key="11">
    <source>
        <dbReference type="PIRSR" id="PIRSR602401-1"/>
    </source>
</evidence>
<evidence type="ECO:0000313" key="15">
    <source>
        <dbReference type="Proteomes" id="UP001497516"/>
    </source>
</evidence>
<reference evidence="14 15" key="1">
    <citation type="submission" date="2024-04" db="EMBL/GenBank/DDBJ databases">
        <authorList>
            <person name="Fracassetti M."/>
        </authorList>
    </citation>
    <scope>NUCLEOTIDE SEQUENCE [LARGE SCALE GENOMIC DNA]</scope>
</reference>
<keyword evidence="3 11" id="KW-0349">Heme</keyword>
<dbReference type="InterPro" id="IPR002401">
    <property type="entry name" value="Cyt_P450_E_grp-I"/>
</dbReference>
<accession>A0AAV2D471</accession>
<gene>
    <name evidence="14" type="ORF">LTRI10_LOCUS10630</name>
</gene>
<keyword evidence="8 11" id="KW-0408">Iron</keyword>
<keyword evidence="10" id="KW-0472">Membrane</keyword>